<feature type="signal peptide" evidence="1">
    <location>
        <begin position="1"/>
        <end position="26"/>
    </location>
</feature>
<dbReference type="Pfam" id="PF07007">
    <property type="entry name" value="LprI"/>
    <property type="match status" value="1"/>
</dbReference>
<evidence type="ECO:0000313" key="4">
    <source>
        <dbReference type="Proteomes" id="UP000199064"/>
    </source>
</evidence>
<dbReference type="Gene3D" id="1.20.1270.180">
    <property type="match status" value="1"/>
</dbReference>
<keyword evidence="4" id="KW-1185">Reference proteome</keyword>
<dbReference type="AlphaFoldDB" id="A0A1H4KCN0"/>
<gene>
    <name evidence="3" type="ORF">SAMN05216452_2148</name>
</gene>
<dbReference type="InterPro" id="IPR009739">
    <property type="entry name" value="LprI-like_N"/>
</dbReference>
<keyword evidence="1" id="KW-0732">Signal</keyword>
<dbReference type="PANTHER" id="PTHR39176">
    <property type="entry name" value="PERIPLASMIC PROTEIN-RELATED"/>
    <property type="match status" value="1"/>
</dbReference>
<evidence type="ECO:0000259" key="2">
    <source>
        <dbReference type="Pfam" id="PF07007"/>
    </source>
</evidence>
<sequence>MSFRNHLYSIAILAIAIPASMTGALAQEPDCDDPQTQLDMTQCAGRDYEAADKALNTQYDAVRKRYSDNEDARTLLRDAQRAWIRFRDAQCDLATLAVRGGSIEPMIRAQCLQELTEARTRQLEELAECEEGDLSCV</sequence>
<name>A0A1H4KCN0_9HYPH</name>
<dbReference type="PANTHER" id="PTHR39176:SF1">
    <property type="entry name" value="PERIPLASMIC PROTEIN"/>
    <property type="match status" value="1"/>
</dbReference>
<dbReference type="EMBL" id="FNSL01000001">
    <property type="protein sequence ID" value="SEB56290.1"/>
    <property type="molecule type" value="Genomic_DNA"/>
</dbReference>
<organism evidence="3 4">
    <name type="scientific">Nitratireductor aquibiodomus</name>
    <dbReference type="NCBI Taxonomy" id="204799"/>
    <lineage>
        <taxon>Bacteria</taxon>
        <taxon>Pseudomonadati</taxon>
        <taxon>Pseudomonadota</taxon>
        <taxon>Alphaproteobacteria</taxon>
        <taxon>Hyphomicrobiales</taxon>
        <taxon>Phyllobacteriaceae</taxon>
        <taxon>Nitratireductor</taxon>
    </lineage>
</organism>
<evidence type="ECO:0000313" key="3">
    <source>
        <dbReference type="EMBL" id="SEB56290.1"/>
    </source>
</evidence>
<proteinExistence type="predicted"/>
<dbReference type="Proteomes" id="UP000199064">
    <property type="component" value="Unassembled WGS sequence"/>
</dbReference>
<feature type="chain" id="PRO_5011742638" evidence="1">
    <location>
        <begin position="27"/>
        <end position="137"/>
    </location>
</feature>
<feature type="domain" description="Lysozyme inhibitor LprI-like N-terminal" evidence="2">
    <location>
        <begin position="31"/>
        <end position="123"/>
    </location>
</feature>
<dbReference type="RefSeq" id="WP_007008284.1">
    <property type="nucleotide sequence ID" value="NZ_FNSL01000001.1"/>
</dbReference>
<accession>A0A1H4KCN0</accession>
<protein>
    <submittedName>
        <fullName evidence="3">Uncharacterized conserved protein YecT, DUF1311 family</fullName>
    </submittedName>
</protein>
<evidence type="ECO:0000256" key="1">
    <source>
        <dbReference type="SAM" id="SignalP"/>
    </source>
</evidence>
<reference evidence="4" key="1">
    <citation type="submission" date="2016-10" db="EMBL/GenBank/DDBJ databases">
        <authorList>
            <person name="Varghese N."/>
            <person name="Submissions S."/>
        </authorList>
    </citation>
    <scope>NUCLEOTIDE SEQUENCE [LARGE SCALE GENOMIC DNA]</scope>
    <source>
        <strain evidence="4">ES.061</strain>
    </source>
</reference>